<evidence type="ECO:0000256" key="1">
    <source>
        <dbReference type="SAM" id="Coils"/>
    </source>
</evidence>
<name>A0A8S1L3A9_PARPR</name>
<protein>
    <recommendedName>
        <fullName evidence="2">GAF domain-containing protein</fullName>
    </recommendedName>
</protein>
<keyword evidence="4" id="KW-1185">Reference proteome</keyword>
<dbReference type="EMBL" id="CAJJDM010000028">
    <property type="protein sequence ID" value="CAD8059982.1"/>
    <property type="molecule type" value="Genomic_DNA"/>
</dbReference>
<accession>A0A8S1L3A9</accession>
<organism evidence="3 4">
    <name type="scientific">Paramecium primaurelia</name>
    <dbReference type="NCBI Taxonomy" id="5886"/>
    <lineage>
        <taxon>Eukaryota</taxon>
        <taxon>Sar</taxon>
        <taxon>Alveolata</taxon>
        <taxon>Ciliophora</taxon>
        <taxon>Intramacronucleata</taxon>
        <taxon>Oligohymenophorea</taxon>
        <taxon>Peniculida</taxon>
        <taxon>Parameciidae</taxon>
        <taxon>Paramecium</taxon>
    </lineage>
</organism>
<evidence type="ECO:0000259" key="2">
    <source>
        <dbReference type="SMART" id="SM00065"/>
    </source>
</evidence>
<dbReference type="OMA" id="QNRTHFI"/>
<keyword evidence="1" id="KW-0175">Coiled coil</keyword>
<reference evidence="3" key="1">
    <citation type="submission" date="2021-01" db="EMBL/GenBank/DDBJ databases">
        <authorList>
            <consortium name="Genoscope - CEA"/>
            <person name="William W."/>
        </authorList>
    </citation>
    <scope>NUCLEOTIDE SEQUENCE</scope>
</reference>
<proteinExistence type="predicted"/>
<feature type="coiled-coil region" evidence="1">
    <location>
        <begin position="40"/>
        <end position="67"/>
    </location>
</feature>
<gene>
    <name evidence="3" type="ORF">PPRIM_AZ9-3.1.T0290296</name>
</gene>
<comment type="caution">
    <text evidence="3">The sequence shown here is derived from an EMBL/GenBank/DDBJ whole genome shotgun (WGS) entry which is preliminary data.</text>
</comment>
<dbReference type="AlphaFoldDB" id="A0A8S1L3A9"/>
<dbReference type="Proteomes" id="UP000688137">
    <property type="component" value="Unassembled WGS sequence"/>
</dbReference>
<dbReference type="InterPro" id="IPR003018">
    <property type="entry name" value="GAF"/>
</dbReference>
<evidence type="ECO:0000313" key="4">
    <source>
        <dbReference type="Proteomes" id="UP000688137"/>
    </source>
</evidence>
<feature type="coiled-coil region" evidence="1">
    <location>
        <begin position="639"/>
        <end position="666"/>
    </location>
</feature>
<feature type="domain" description="GAF" evidence="2">
    <location>
        <begin position="225"/>
        <end position="358"/>
    </location>
</feature>
<dbReference type="Pfam" id="PF01590">
    <property type="entry name" value="GAF"/>
    <property type="match status" value="1"/>
</dbReference>
<dbReference type="SMART" id="SM00065">
    <property type="entry name" value="GAF"/>
    <property type="match status" value="1"/>
</dbReference>
<sequence length="800" mass="93696">MSSFYNHQPRRKHSQTSFYLKTLHCQSSPIKDYNKDNTQQEYLQNMLRMQQKEIERLEHQNRNLQILTEHQSKIIYQERQNRTHFIPKIQDKDTMSSQQIINKQKIENQLDKPIRIQRKNTINRKLTVLFQQDDTFKLNSLLDLNITDEELINNYQSDGSLSLIEETLNDEDCFLDVIHNYPPQKVSIIYDKLKKLYHEHNLMFHIILKLKLLIQKGFMIQNSKLLDESFQILRESIITIMNSQEVKIYLIDEEKKELYSRQDNQKYQIGEGLIGFVAETKQILNLKKAKYDTRFAPIDSNVILAAPIMDNQKCYGVIVCQEKKNGGIYSEEDESLLQLLSEQGKMILCNVMNHNQLMTAVNKFRHALKSSIQFIQLKSQTQLIQHAQKRLKEMMNSEIATIKLIENIEGQGIMGEAILNKSITYHHNSYNSQSFNPNIDLNTSLPIFTLPVICNKQIVACAQFTQVRGLVQQSSLSSIEQEVLELFLQSFGYLIKAYERRQKQSDGEQEILQTEQRIHKIGSIKNNKMNYDKDEQFFSKEDIPQRALQIKETVQTFVDPDILGLRKKEWNSSVSVPKNPLSEETHERKLVKIRLGLFDHPIPKEKANKIYEGIETRDNYLLAKKGSSKWNVSNETNNLEFQKQLINQTKEALKNTKTKEEEIIKNYLKPIEHQTKIQLDLRSQKVNEKEIRDKIRQDYKLANPAASQQAIDGAVFRLAYETKLSKNQEQIQDKNYTFKPDMARTLKQDLDYKYCHNGVWQKMPDGSEGWSCCMNSTLESKGCITIKIDKNKWDYSSFTH</sequence>
<evidence type="ECO:0000313" key="3">
    <source>
        <dbReference type="EMBL" id="CAD8059982.1"/>
    </source>
</evidence>